<reference evidence="2 3" key="1">
    <citation type="journal article" date="2016" name="PLoS ONE">
        <title>Sequence Assembly of Yarrowia lipolytica Strain W29/CLIB89 Shows Transposable Element Diversity.</title>
        <authorList>
            <person name="Magnan C."/>
            <person name="Yu J."/>
            <person name="Chang I."/>
            <person name="Jahn E."/>
            <person name="Kanomata Y."/>
            <person name="Wu J."/>
            <person name="Zeller M."/>
            <person name="Oakes M."/>
            <person name="Baldi P."/>
            <person name="Sandmeyer S."/>
        </authorList>
    </citation>
    <scope>NUCLEOTIDE SEQUENCE [LARGE SCALE GENOMIC DNA]</scope>
    <source>
        <strain evidence="3">CLIB89(W29)</strain>
    </source>
</reference>
<evidence type="ECO:0000256" key="1">
    <source>
        <dbReference type="SAM" id="MobiDB-lite"/>
    </source>
</evidence>
<dbReference type="GeneID" id="94583384"/>
<name>A0A1D8NF61_YARLL</name>
<proteinExistence type="predicted"/>
<dbReference type="VEuPathDB" id="FungiDB:YALI1_D23612g"/>
<sequence>MSHQNEKCIVVQPRLVIFTLSFTCHITPQNPQPESPAQNARFLTMNSVEIRSWQIRDYHTIDRQGMDGGTVKTGLKPAKKNNTTKKGVFPAVG</sequence>
<evidence type="ECO:0000313" key="2">
    <source>
        <dbReference type="EMBL" id="AOW04275.1"/>
    </source>
</evidence>
<gene>
    <name evidence="2" type="ORF">YALI1_D23612g</name>
</gene>
<protein>
    <submittedName>
        <fullName evidence="2">Uncharacterized protein</fullName>
    </submittedName>
</protein>
<accession>A0A1D8NF61</accession>
<dbReference type="EMBL" id="CP017556">
    <property type="protein sequence ID" value="AOW04275.1"/>
    <property type="molecule type" value="Genomic_DNA"/>
</dbReference>
<feature type="region of interest" description="Disordered" evidence="1">
    <location>
        <begin position="63"/>
        <end position="93"/>
    </location>
</feature>
<dbReference type="AlphaFoldDB" id="A0A1D8NF61"/>
<dbReference type="RefSeq" id="XP_068138872.1">
    <property type="nucleotide sequence ID" value="XM_068282771.1"/>
</dbReference>
<dbReference type="Proteomes" id="UP000182444">
    <property type="component" value="Chromosome 1D"/>
</dbReference>
<organism evidence="2 3">
    <name type="scientific">Yarrowia lipolytica</name>
    <name type="common">Candida lipolytica</name>
    <dbReference type="NCBI Taxonomy" id="4952"/>
    <lineage>
        <taxon>Eukaryota</taxon>
        <taxon>Fungi</taxon>
        <taxon>Dikarya</taxon>
        <taxon>Ascomycota</taxon>
        <taxon>Saccharomycotina</taxon>
        <taxon>Dipodascomycetes</taxon>
        <taxon>Dipodascales</taxon>
        <taxon>Dipodascales incertae sedis</taxon>
        <taxon>Yarrowia</taxon>
    </lineage>
</organism>
<evidence type="ECO:0000313" key="3">
    <source>
        <dbReference type="Proteomes" id="UP000182444"/>
    </source>
</evidence>